<dbReference type="InParanoid" id="B9RXN7"/>
<reference evidence="6" key="1">
    <citation type="journal article" date="2010" name="Nat. Biotechnol.">
        <title>Draft genome sequence of the oilseed species Ricinus communis.</title>
        <authorList>
            <person name="Chan A.P."/>
            <person name="Crabtree J."/>
            <person name="Zhao Q."/>
            <person name="Lorenzi H."/>
            <person name="Orvis J."/>
            <person name="Puiu D."/>
            <person name="Melake-Berhan A."/>
            <person name="Jones K.M."/>
            <person name="Redman J."/>
            <person name="Chen G."/>
            <person name="Cahoon E.B."/>
            <person name="Gedil M."/>
            <person name="Stanke M."/>
            <person name="Haas B.J."/>
            <person name="Wortman J.R."/>
            <person name="Fraser-Liggett C.M."/>
            <person name="Ravel J."/>
            <person name="Rabinowicz P.D."/>
        </authorList>
    </citation>
    <scope>NUCLEOTIDE SEQUENCE [LARGE SCALE GENOMIC DNA]</scope>
    <source>
        <strain evidence="6">cv. Hale</strain>
    </source>
</reference>
<organism evidence="5 6">
    <name type="scientific">Ricinus communis</name>
    <name type="common">Castor bean</name>
    <dbReference type="NCBI Taxonomy" id="3988"/>
    <lineage>
        <taxon>Eukaryota</taxon>
        <taxon>Viridiplantae</taxon>
        <taxon>Streptophyta</taxon>
        <taxon>Embryophyta</taxon>
        <taxon>Tracheophyta</taxon>
        <taxon>Spermatophyta</taxon>
        <taxon>Magnoliopsida</taxon>
        <taxon>eudicotyledons</taxon>
        <taxon>Gunneridae</taxon>
        <taxon>Pentapetalae</taxon>
        <taxon>rosids</taxon>
        <taxon>fabids</taxon>
        <taxon>Malpighiales</taxon>
        <taxon>Euphorbiaceae</taxon>
        <taxon>Acalyphoideae</taxon>
        <taxon>Acalypheae</taxon>
        <taxon>Ricinus</taxon>
    </lineage>
</organism>
<dbReference type="PROSITE" id="PS51375">
    <property type="entry name" value="PPR"/>
    <property type="match status" value="3"/>
</dbReference>
<evidence type="ECO:0000313" key="5">
    <source>
        <dbReference type="EMBL" id="EEF43893.1"/>
    </source>
</evidence>
<dbReference type="Proteomes" id="UP000008311">
    <property type="component" value="Unassembled WGS sequence"/>
</dbReference>
<evidence type="ECO:0000256" key="1">
    <source>
        <dbReference type="ARBA" id="ARBA00007626"/>
    </source>
</evidence>
<dbReference type="AlphaFoldDB" id="B9RXN7"/>
<dbReference type="FunFam" id="1.25.40.10:FF:001070">
    <property type="entry name" value="Pentatricopeptide repeat-containing protein At1g11630, mitochondrial"/>
    <property type="match status" value="1"/>
</dbReference>
<evidence type="ECO:0000256" key="2">
    <source>
        <dbReference type="ARBA" id="ARBA00022737"/>
    </source>
</evidence>
<dbReference type="OMA" id="DSDCYFT"/>
<evidence type="ECO:0000256" key="3">
    <source>
        <dbReference type="ARBA" id="ARBA00022946"/>
    </source>
</evidence>
<name>B9RXN7_RICCO</name>
<dbReference type="Pfam" id="PF01535">
    <property type="entry name" value="PPR"/>
    <property type="match status" value="1"/>
</dbReference>
<comment type="similarity">
    <text evidence="1">Belongs to the PPR family. P subfamily.</text>
</comment>
<dbReference type="KEGG" id="rcu:8267448"/>
<keyword evidence="6" id="KW-1185">Reference proteome</keyword>
<sequence length="397" mass="44852">MALFFRLRIHSLIKVRREFSTTPLSSKERTRAAISLLKSEENPQKIIEICNSASLTPEAHLDRIAFSVAITKLSKSNNFSFIQQFLDDLRVSRPDLRTSERFAAHAIVLFGQAAMVDHAVRTFKEYHTDVIGLGNNGSVKVFNALLFACYLAKDYSEVKRVFLEFPKNYNIEPNLDSYNTVIKSFCDSESSSSGFSVLAEMDRKRLKPNATTFGHLLAGFYKEEKYEDVGKVLEMMKDKYGIRPGVSTYNIRIQSLCKLKKSAEAKALLDGMLSRQMKPNSVTYAHLIHGFCNEGDLEGGKRLFKDMVNRGYQPDSACYFTLLHYLCKGQDFETALRICKESIGKDWVPNIATMKSLVNGLAGIGKVDEAKELIAKIKEKFTKNVSTWEEIEAGLPR</sequence>
<dbReference type="PANTHER" id="PTHR47939:SF9">
    <property type="entry name" value="(WILD MALAYSIAN BANANA) HYPOTHETICAL PROTEIN"/>
    <property type="match status" value="1"/>
</dbReference>
<dbReference type="InterPro" id="IPR011990">
    <property type="entry name" value="TPR-like_helical_dom_sf"/>
</dbReference>
<accession>B9RXN7</accession>
<feature type="repeat" description="PPR" evidence="4">
    <location>
        <begin position="245"/>
        <end position="279"/>
    </location>
</feature>
<dbReference type="Pfam" id="PF13041">
    <property type="entry name" value="PPR_2"/>
    <property type="match status" value="1"/>
</dbReference>
<dbReference type="Pfam" id="PF13812">
    <property type="entry name" value="PPR_3"/>
    <property type="match status" value="2"/>
</dbReference>
<dbReference type="STRING" id="3988.B9RXN7"/>
<dbReference type="PANTHER" id="PTHR47939">
    <property type="entry name" value="MEMBRANE-ASSOCIATED SALT-INDUCIBLE PROTEIN-LIKE"/>
    <property type="match status" value="1"/>
</dbReference>
<dbReference type="eggNOG" id="KOG4197">
    <property type="taxonomic scope" value="Eukaryota"/>
</dbReference>
<dbReference type="InterPro" id="IPR002885">
    <property type="entry name" value="PPR_rpt"/>
</dbReference>
<dbReference type="EMBL" id="EQ973828">
    <property type="protein sequence ID" value="EEF43893.1"/>
    <property type="molecule type" value="Genomic_DNA"/>
</dbReference>
<evidence type="ECO:0000313" key="6">
    <source>
        <dbReference type="Proteomes" id="UP000008311"/>
    </source>
</evidence>
<dbReference type="OrthoDB" id="185373at2759"/>
<evidence type="ECO:0000256" key="4">
    <source>
        <dbReference type="PROSITE-ProRule" id="PRU00708"/>
    </source>
</evidence>
<proteinExistence type="inferred from homology"/>
<feature type="repeat" description="PPR" evidence="4">
    <location>
        <begin position="280"/>
        <end position="314"/>
    </location>
</feature>
<keyword evidence="3" id="KW-0809">Transit peptide</keyword>
<keyword evidence="2" id="KW-0677">Repeat</keyword>
<dbReference type="InterPro" id="IPR050667">
    <property type="entry name" value="PPR-containing_protein"/>
</dbReference>
<dbReference type="NCBIfam" id="TIGR00756">
    <property type="entry name" value="PPR"/>
    <property type="match status" value="3"/>
</dbReference>
<dbReference type="FunCoup" id="B9RXN7">
    <property type="interactions" value="1788"/>
</dbReference>
<protein>
    <submittedName>
        <fullName evidence="5">Pentatricopeptide repeat-containing protein, putative</fullName>
    </submittedName>
</protein>
<dbReference type="Gene3D" id="1.25.40.10">
    <property type="entry name" value="Tetratricopeptide repeat domain"/>
    <property type="match status" value="2"/>
</dbReference>
<gene>
    <name evidence="5" type="ORF">RCOM_0905260</name>
</gene>
<feature type="repeat" description="PPR" evidence="4">
    <location>
        <begin position="174"/>
        <end position="208"/>
    </location>
</feature>